<evidence type="ECO:0000313" key="3">
    <source>
        <dbReference type="Proteomes" id="UP001144341"/>
    </source>
</evidence>
<evidence type="ECO:0000313" key="2">
    <source>
        <dbReference type="EMBL" id="MCZ4223392.1"/>
    </source>
</evidence>
<gene>
    <name evidence="2" type="ORF">O0931_08795</name>
</gene>
<comment type="caution">
    <text evidence="2">The sequence shown here is derived from an EMBL/GenBank/DDBJ whole genome shotgun (WGS) entry which is preliminary data.</text>
</comment>
<protein>
    <submittedName>
        <fullName evidence="2">Uncharacterized protein</fullName>
    </submittedName>
</protein>
<proteinExistence type="predicted"/>
<name>A0ABT4KWU2_9SPHI</name>
<keyword evidence="3" id="KW-1185">Reference proteome</keyword>
<dbReference type="Proteomes" id="UP001144341">
    <property type="component" value="Unassembled WGS sequence"/>
</dbReference>
<feature type="transmembrane region" description="Helical" evidence="1">
    <location>
        <begin position="75"/>
        <end position="96"/>
    </location>
</feature>
<keyword evidence="1" id="KW-0472">Membrane</keyword>
<organism evidence="2 3">
    <name type="scientific">Pedobacter rhodius</name>
    <dbReference type="NCBI Taxonomy" id="3004098"/>
    <lineage>
        <taxon>Bacteria</taxon>
        <taxon>Pseudomonadati</taxon>
        <taxon>Bacteroidota</taxon>
        <taxon>Sphingobacteriia</taxon>
        <taxon>Sphingobacteriales</taxon>
        <taxon>Sphingobacteriaceae</taxon>
        <taxon>Pedobacter</taxon>
    </lineage>
</organism>
<feature type="transmembrane region" description="Helical" evidence="1">
    <location>
        <begin position="45"/>
        <end position="63"/>
    </location>
</feature>
<keyword evidence="1" id="KW-0812">Transmembrane</keyword>
<evidence type="ECO:0000256" key="1">
    <source>
        <dbReference type="SAM" id="Phobius"/>
    </source>
</evidence>
<dbReference type="RefSeq" id="WP_269415187.1">
    <property type="nucleotide sequence ID" value="NZ_JAPWGL010000002.1"/>
</dbReference>
<reference evidence="2" key="1">
    <citation type="submission" date="2022-12" db="EMBL/GenBank/DDBJ databases">
        <title>Genome sequence of SJ11.</title>
        <authorList>
            <person name="Woo H."/>
        </authorList>
    </citation>
    <scope>NUCLEOTIDE SEQUENCE</scope>
    <source>
        <strain evidence="2">SJ11</strain>
    </source>
</reference>
<feature type="transmembrane region" description="Helical" evidence="1">
    <location>
        <begin position="12"/>
        <end position="33"/>
    </location>
</feature>
<sequence>MKNQETINLSKLRITIILVVTALILSIPLIAMQFTNEVKWTLSDFVAAAILLLSAGFGIELVIRKVKTGTLRTVLFVVILLALFLIWAELAVGIFGTPFAGS</sequence>
<accession>A0ABT4KWU2</accession>
<keyword evidence="1" id="KW-1133">Transmembrane helix</keyword>
<dbReference type="EMBL" id="JAPWGL010000002">
    <property type="protein sequence ID" value="MCZ4223392.1"/>
    <property type="molecule type" value="Genomic_DNA"/>
</dbReference>